<comment type="similarity">
    <text evidence="1 5">Belongs to the NadC/ModD family.</text>
</comment>
<dbReference type="PATRIC" id="fig|1367847.3.peg.80"/>
<gene>
    <name evidence="8" type="ORF">JCM7686_0142</name>
</gene>
<dbReference type="HOGENOM" id="CLU_039622_2_1_5"/>
<dbReference type="AlphaFoldDB" id="S5Y7E1"/>
<dbReference type="Gene3D" id="3.90.1170.20">
    <property type="entry name" value="Quinolinate phosphoribosyl transferase, N-terminal domain"/>
    <property type="match status" value="1"/>
</dbReference>
<accession>S5Y7E1</accession>
<sequence>MSHLSDAELQRILNDDCPYSDPTTEGLGIANVVAQASLTARYDMTVCASEEAARMFELVGARAEIRVPTGGFAPTGTCLLQVEGSAAALHRSYKMAQTLMEILSGMASSARAIVQAAEAVRPDIRVACTRKHMPGMKTAALRAIEAGGAVPHRLGLSDFVLIFEEHRTLLDAQIPLARHFARLRAHSPERRLAVEASGVIEAVAFAEAGAEIVQVDKASPEEIAEIARCFDLLPQRPLLAAAGGINAGNAAAYTAAGADILVTSAPYYAPPKDVKVRIFPR</sequence>
<dbReference type="GO" id="GO:0009435">
    <property type="term" value="P:NAD+ biosynthetic process"/>
    <property type="evidence" value="ECO:0007669"/>
    <property type="project" value="InterPro"/>
</dbReference>
<feature type="domain" description="Quinolinate phosphoribosyl transferase C-terminal" evidence="6">
    <location>
        <begin position="107"/>
        <end position="276"/>
    </location>
</feature>
<dbReference type="KEGG" id="pami:JCM7686_0142"/>
<evidence type="ECO:0000259" key="7">
    <source>
        <dbReference type="Pfam" id="PF02749"/>
    </source>
</evidence>
<evidence type="ECO:0000259" key="6">
    <source>
        <dbReference type="Pfam" id="PF01729"/>
    </source>
</evidence>
<dbReference type="GO" id="GO:0004514">
    <property type="term" value="F:nicotinate-nucleotide diphosphorylase (carboxylating) activity"/>
    <property type="evidence" value="ECO:0007669"/>
    <property type="project" value="InterPro"/>
</dbReference>
<organism evidence="8 9">
    <name type="scientific">Paracoccus aminophilus JCM 7686</name>
    <dbReference type="NCBI Taxonomy" id="1367847"/>
    <lineage>
        <taxon>Bacteria</taxon>
        <taxon>Pseudomonadati</taxon>
        <taxon>Pseudomonadota</taxon>
        <taxon>Alphaproteobacteria</taxon>
        <taxon>Rhodobacterales</taxon>
        <taxon>Paracoccaceae</taxon>
        <taxon>Paracoccus</taxon>
    </lineage>
</organism>
<name>S5Y7E1_PARAH</name>
<keyword evidence="4 5" id="KW-0808">Transferase</keyword>
<dbReference type="OrthoDB" id="8216773at2"/>
<proteinExistence type="inferred from homology"/>
<dbReference type="PANTHER" id="PTHR32179:SF4">
    <property type="entry name" value="PYROPHOSPHORYLASE MODD-RELATED"/>
    <property type="match status" value="1"/>
</dbReference>
<dbReference type="Gene3D" id="3.20.20.70">
    <property type="entry name" value="Aldolase class I"/>
    <property type="match status" value="1"/>
</dbReference>
<evidence type="ECO:0000256" key="2">
    <source>
        <dbReference type="ARBA" id="ARBA00019205"/>
    </source>
</evidence>
<dbReference type="InterPro" id="IPR036068">
    <property type="entry name" value="Nicotinate_pribotase-like_C"/>
</dbReference>
<feature type="domain" description="Quinolinate phosphoribosyl transferase N-terminal" evidence="7">
    <location>
        <begin position="21"/>
        <end position="104"/>
    </location>
</feature>
<dbReference type="GO" id="GO:0034213">
    <property type="term" value="P:quinolinate catabolic process"/>
    <property type="evidence" value="ECO:0007669"/>
    <property type="project" value="TreeGrafter"/>
</dbReference>
<dbReference type="InterPro" id="IPR013785">
    <property type="entry name" value="Aldolase_TIM"/>
</dbReference>
<dbReference type="InterPro" id="IPR002638">
    <property type="entry name" value="Quinolinate_PRibosylTrfase_C"/>
</dbReference>
<evidence type="ECO:0000256" key="4">
    <source>
        <dbReference type="ARBA" id="ARBA00022679"/>
    </source>
</evidence>
<dbReference type="InterPro" id="IPR037128">
    <property type="entry name" value="Quinolinate_PRibosylTase_N_sf"/>
</dbReference>
<reference evidence="8 9" key="1">
    <citation type="journal article" date="2014" name="BMC Genomics">
        <title>Architecture and functions of a multipartite genome of the methylotrophic bacterium Paracoccus aminophilus JCM 7686, containing primary and secondary chromids.</title>
        <authorList>
            <person name="Dziewit L."/>
            <person name="Czarnecki J."/>
            <person name="Wibberg D."/>
            <person name="Radlinska M."/>
            <person name="Mrozek P."/>
            <person name="Szymczak M."/>
            <person name="Schluter A."/>
            <person name="Puhler A."/>
            <person name="Bartosik D."/>
        </authorList>
    </citation>
    <scope>NUCLEOTIDE SEQUENCE [LARGE SCALE GENOMIC DNA]</scope>
    <source>
        <strain evidence="8">JCM 7686</strain>
    </source>
</reference>
<dbReference type="NCBIfam" id="TIGR01334">
    <property type="entry name" value="modD"/>
    <property type="match status" value="1"/>
</dbReference>
<dbReference type="PANTHER" id="PTHR32179">
    <property type="entry name" value="NICOTINATE-NUCLEOTIDE PYROPHOSPHORYLASE [CARBOXYLATING]"/>
    <property type="match status" value="1"/>
</dbReference>
<dbReference type="PIRSF" id="PIRSF006250">
    <property type="entry name" value="NadC_ModD"/>
    <property type="match status" value="1"/>
</dbReference>
<keyword evidence="3 5" id="KW-0328">Glycosyltransferase</keyword>
<evidence type="ECO:0000256" key="1">
    <source>
        <dbReference type="ARBA" id="ARBA00009400"/>
    </source>
</evidence>
<evidence type="ECO:0000313" key="9">
    <source>
        <dbReference type="Proteomes" id="UP000015480"/>
    </source>
</evidence>
<dbReference type="RefSeq" id="WP_020948893.1">
    <property type="nucleotide sequence ID" value="NC_022041.1"/>
</dbReference>
<dbReference type="GO" id="GO:0005737">
    <property type="term" value="C:cytoplasm"/>
    <property type="evidence" value="ECO:0007669"/>
    <property type="project" value="TreeGrafter"/>
</dbReference>
<dbReference type="Pfam" id="PF01729">
    <property type="entry name" value="QRPTase_C"/>
    <property type="match status" value="1"/>
</dbReference>
<dbReference type="STRING" id="1367847.JCM7686_0142"/>
<dbReference type="FunFam" id="3.20.20.70:FF:000030">
    <property type="entry name" value="Nicotinate-nucleotide pyrophosphorylase, carboxylating"/>
    <property type="match status" value="1"/>
</dbReference>
<evidence type="ECO:0000256" key="3">
    <source>
        <dbReference type="ARBA" id="ARBA00022676"/>
    </source>
</evidence>
<dbReference type="Pfam" id="PF02749">
    <property type="entry name" value="QRPTase_N"/>
    <property type="match status" value="1"/>
</dbReference>
<dbReference type="InterPro" id="IPR006242">
    <property type="entry name" value="ModD"/>
</dbReference>
<dbReference type="InterPro" id="IPR022412">
    <property type="entry name" value="Quinolinate_PRibosylTrfase_N"/>
</dbReference>
<dbReference type="InterPro" id="IPR027277">
    <property type="entry name" value="NadC/ModD"/>
</dbReference>
<dbReference type="Proteomes" id="UP000015480">
    <property type="component" value="Chromosome"/>
</dbReference>
<keyword evidence="9" id="KW-1185">Reference proteome</keyword>
<protein>
    <recommendedName>
        <fullName evidence="2">Putative pyrophosphorylase ModD</fullName>
    </recommendedName>
</protein>
<dbReference type="SUPFAM" id="SSF54675">
    <property type="entry name" value="Nicotinate/Quinolinate PRTase N-terminal domain-like"/>
    <property type="match status" value="1"/>
</dbReference>
<dbReference type="eggNOG" id="COG0157">
    <property type="taxonomic scope" value="Bacteria"/>
</dbReference>
<evidence type="ECO:0000256" key="5">
    <source>
        <dbReference type="PIRNR" id="PIRNR006250"/>
    </source>
</evidence>
<evidence type="ECO:0000313" key="8">
    <source>
        <dbReference type="EMBL" id="AGT07253.1"/>
    </source>
</evidence>
<dbReference type="EMBL" id="CP006650">
    <property type="protein sequence ID" value="AGT07253.1"/>
    <property type="molecule type" value="Genomic_DNA"/>
</dbReference>
<dbReference type="SUPFAM" id="SSF51690">
    <property type="entry name" value="Nicotinate/Quinolinate PRTase C-terminal domain-like"/>
    <property type="match status" value="1"/>
</dbReference>